<dbReference type="EMBL" id="CP007130">
    <property type="protein sequence ID" value="AHG93861.1"/>
    <property type="molecule type" value="Genomic_DNA"/>
</dbReference>
<name>W0RT45_9BACT</name>
<organism evidence="1 2">
    <name type="scientific">Gemmatirosa kalamazoonensis</name>
    <dbReference type="NCBI Taxonomy" id="861299"/>
    <lineage>
        <taxon>Bacteria</taxon>
        <taxon>Pseudomonadati</taxon>
        <taxon>Gemmatimonadota</taxon>
        <taxon>Gemmatimonadia</taxon>
        <taxon>Gemmatimonadales</taxon>
        <taxon>Gemmatimonadaceae</taxon>
        <taxon>Gemmatirosa</taxon>
    </lineage>
</organism>
<evidence type="ECO:0000313" key="2">
    <source>
        <dbReference type="Proteomes" id="UP000019151"/>
    </source>
</evidence>
<geneLocation type="plasmid" evidence="1 2">
    <name>2</name>
</geneLocation>
<accession>W0RT45</accession>
<dbReference type="eggNOG" id="COG0793">
    <property type="taxonomic scope" value="Bacteria"/>
</dbReference>
<dbReference type="InParanoid" id="W0RT45"/>
<dbReference type="HOGENOM" id="CLU_1872460_0_0_0"/>
<gene>
    <name evidence="1" type="ORF">J421_6326</name>
</gene>
<proteinExistence type="predicted"/>
<sequence>MVPYDTLGGADRAMALALGRDGAGANRAIARLAHELSLRVDTSFAVTPAWREQLRRELAREHVTVDSVQWAAASTWVNQLLEQRVATFAFGPGEARRRALAYDRQYQVADSLLRAATTARDLVFRVGATAATKGGA</sequence>
<dbReference type="GO" id="GO:0008233">
    <property type="term" value="F:peptidase activity"/>
    <property type="evidence" value="ECO:0007669"/>
    <property type="project" value="UniProtKB-KW"/>
</dbReference>
<dbReference type="GO" id="GO:0006508">
    <property type="term" value="P:proteolysis"/>
    <property type="evidence" value="ECO:0007669"/>
    <property type="project" value="UniProtKB-KW"/>
</dbReference>
<dbReference type="AlphaFoldDB" id="W0RT45"/>
<evidence type="ECO:0000313" key="1">
    <source>
        <dbReference type="EMBL" id="AHG93861.1"/>
    </source>
</evidence>
<keyword evidence="2" id="KW-1185">Reference proteome</keyword>
<keyword evidence="1" id="KW-0614">Plasmid</keyword>
<protein>
    <submittedName>
        <fullName evidence="1">Carboxyl-terminal processing protease</fullName>
    </submittedName>
</protein>
<dbReference type="Proteomes" id="UP000019151">
    <property type="component" value="Plasmid 2"/>
</dbReference>
<reference evidence="1 2" key="1">
    <citation type="journal article" date="2014" name="Genome Announc.">
        <title>Genome Sequence and Methylome of Soil Bacterium Gemmatirosa kalamazoonensis KBS708T, a Member of the Rarely Cultivated Gemmatimonadetes Phylum.</title>
        <authorList>
            <person name="Debruyn J.M."/>
            <person name="Radosevich M."/>
            <person name="Wommack K.E."/>
            <person name="Polson S.W."/>
            <person name="Hauser L.J."/>
            <person name="Fawaz M.N."/>
            <person name="Korlach J."/>
            <person name="Tsai Y.C."/>
        </authorList>
    </citation>
    <scope>NUCLEOTIDE SEQUENCE [LARGE SCALE GENOMIC DNA]</scope>
    <source>
        <strain evidence="1 2">KBS708</strain>
        <plasmid evidence="2">Plasmid 2</plasmid>
    </source>
</reference>
<keyword evidence="1" id="KW-0645">Protease</keyword>
<keyword evidence="1" id="KW-0378">Hydrolase</keyword>
<dbReference type="KEGG" id="gba:J421_6326"/>